<dbReference type="SMART" id="SM00481">
    <property type="entry name" value="POLIIIAc"/>
    <property type="match status" value="1"/>
</dbReference>
<accession>A0ABR7MV37</accession>
<comment type="caution">
    <text evidence="2">The sequence shown here is derived from an EMBL/GenBank/DDBJ whole genome shotgun (WGS) entry which is preliminary data.</text>
</comment>
<dbReference type="RefSeq" id="WP_249304902.1">
    <property type="nucleotide sequence ID" value="NZ_JACRSW010000030.1"/>
</dbReference>
<dbReference type="NCBIfam" id="NF038032">
    <property type="entry name" value="CehA_McbA_metalo"/>
    <property type="match status" value="1"/>
</dbReference>
<name>A0ABR7MV37_9FIRM</name>
<dbReference type="Proteomes" id="UP000637513">
    <property type="component" value="Unassembled WGS sequence"/>
</dbReference>
<dbReference type="InterPro" id="IPR003141">
    <property type="entry name" value="Pol/His_phosphatase_N"/>
</dbReference>
<gene>
    <name evidence="2" type="ORF">H8700_07785</name>
</gene>
<reference evidence="2 3" key="1">
    <citation type="submission" date="2020-08" db="EMBL/GenBank/DDBJ databases">
        <title>Genome public.</title>
        <authorList>
            <person name="Liu C."/>
            <person name="Sun Q."/>
        </authorList>
    </citation>
    <scope>NUCLEOTIDE SEQUENCE [LARGE SCALE GENOMIC DNA]</scope>
    <source>
        <strain evidence="2 3">BX3</strain>
    </source>
</reference>
<dbReference type="PANTHER" id="PTHR42924">
    <property type="entry name" value="EXONUCLEASE"/>
    <property type="match status" value="1"/>
</dbReference>
<dbReference type="SUPFAM" id="SSF89550">
    <property type="entry name" value="PHP domain-like"/>
    <property type="match status" value="1"/>
</dbReference>
<dbReference type="EMBL" id="JACRSW010000030">
    <property type="protein sequence ID" value="MBC8557608.1"/>
    <property type="molecule type" value="Genomic_DNA"/>
</dbReference>
<evidence type="ECO:0000313" key="3">
    <source>
        <dbReference type="Proteomes" id="UP000637513"/>
    </source>
</evidence>
<sequence>MKEQLSWSIDRHSDPVLYREIALKEDTKQLFLQVQYPKEFEYGSFLVIFDSNGQMRLQKLLGYGEQKIGIGTSPQNTTVGGVPGILPKGIYRIALGIFTEYLERYEGTLPVTVQITIDTDSTDPSLTQSIGASCWIDDLTDGKMVFNRYDRKKIYNEQTRWYKGDFHTHTRLSDGKQTVEDAMKLAKEMQMDFYVPTEHNLVHTGWIDTPVMPVPGVEITTGLGHCNLFGITQYPGYITAIMEHVNQPDLEDYLLMQIQEAKEKGWLVSINHPFLHIWKWKCKKIALEDISCMEIVNDPTYQYAKEANDETIDFLDLLHKDGYCITGVGGSDAHNLPDEYYPGAKEHSVTGDPATFVYAEGLSPEKLLSNVKKGHVCVTRHCNISFQAKGKWKEYLPGDHIEEETITIRIQVTDAKTPAELYAVSYRDGVLGEQIQKIKVPGGKKQGDTYSWECYYSVMGSGWQWLRFEVRDSDGNFMAYTNPLYYGTKEHCFIQLGDALEEMD</sequence>
<dbReference type="Gene3D" id="3.20.20.140">
    <property type="entry name" value="Metal-dependent hydrolases"/>
    <property type="match status" value="1"/>
</dbReference>
<protein>
    <submittedName>
        <fullName evidence="2">CehA/McbA family metallohydrolase</fullName>
    </submittedName>
</protein>
<dbReference type="PANTHER" id="PTHR42924:SF3">
    <property type="entry name" value="POLYMERASE_HISTIDINOL PHOSPHATASE N-TERMINAL DOMAIN-CONTAINING PROTEIN"/>
    <property type="match status" value="1"/>
</dbReference>
<evidence type="ECO:0000259" key="1">
    <source>
        <dbReference type="SMART" id="SM00481"/>
    </source>
</evidence>
<dbReference type="InterPro" id="IPR052018">
    <property type="entry name" value="PHP_domain"/>
</dbReference>
<organism evidence="2 3">
    <name type="scientific">Jutongia hominis</name>
    <dbReference type="NCBI Taxonomy" id="2763664"/>
    <lineage>
        <taxon>Bacteria</taxon>
        <taxon>Bacillati</taxon>
        <taxon>Bacillota</taxon>
        <taxon>Clostridia</taxon>
        <taxon>Lachnospirales</taxon>
        <taxon>Lachnospiraceae</taxon>
        <taxon>Jutongia</taxon>
    </lineage>
</organism>
<dbReference type="InterPro" id="IPR016195">
    <property type="entry name" value="Pol/histidinol_Pase-like"/>
</dbReference>
<evidence type="ECO:0000313" key="2">
    <source>
        <dbReference type="EMBL" id="MBC8557608.1"/>
    </source>
</evidence>
<feature type="domain" description="Polymerase/histidinol phosphatase N-terminal" evidence="1">
    <location>
        <begin position="164"/>
        <end position="223"/>
    </location>
</feature>
<keyword evidence="3" id="KW-1185">Reference proteome</keyword>
<proteinExistence type="predicted"/>